<name>A0A1B6CTQ8_9HEMI</name>
<feature type="region of interest" description="Disordered" evidence="1">
    <location>
        <begin position="83"/>
        <end position="122"/>
    </location>
</feature>
<dbReference type="AlphaFoldDB" id="A0A1B6CTQ8"/>
<feature type="compositionally biased region" description="Basic and acidic residues" evidence="1">
    <location>
        <begin position="33"/>
        <end position="47"/>
    </location>
</feature>
<protein>
    <submittedName>
        <fullName evidence="2">Uncharacterized protein</fullName>
    </submittedName>
</protein>
<organism evidence="2">
    <name type="scientific">Clastoptera arizonana</name>
    <name type="common">Arizona spittle bug</name>
    <dbReference type="NCBI Taxonomy" id="38151"/>
    <lineage>
        <taxon>Eukaryota</taxon>
        <taxon>Metazoa</taxon>
        <taxon>Ecdysozoa</taxon>
        <taxon>Arthropoda</taxon>
        <taxon>Hexapoda</taxon>
        <taxon>Insecta</taxon>
        <taxon>Pterygota</taxon>
        <taxon>Neoptera</taxon>
        <taxon>Paraneoptera</taxon>
        <taxon>Hemiptera</taxon>
        <taxon>Auchenorrhyncha</taxon>
        <taxon>Cercopoidea</taxon>
        <taxon>Clastopteridae</taxon>
        <taxon>Clastoptera</taxon>
    </lineage>
</organism>
<feature type="compositionally biased region" description="Basic and acidic residues" evidence="1">
    <location>
        <begin position="102"/>
        <end position="122"/>
    </location>
</feature>
<feature type="non-terminal residue" evidence="2">
    <location>
        <position position="1"/>
    </location>
</feature>
<reference evidence="2" key="1">
    <citation type="submission" date="2015-12" db="EMBL/GenBank/DDBJ databases">
        <title>De novo transcriptome assembly of four potential Pierce s Disease insect vectors from Arizona vineyards.</title>
        <authorList>
            <person name="Tassone E.E."/>
        </authorList>
    </citation>
    <scope>NUCLEOTIDE SEQUENCE</scope>
</reference>
<feature type="region of interest" description="Disordered" evidence="1">
    <location>
        <begin position="28"/>
        <end position="69"/>
    </location>
</feature>
<feature type="non-terminal residue" evidence="2">
    <location>
        <position position="246"/>
    </location>
</feature>
<evidence type="ECO:0000313" key="2">
    <source>
        <dbReference type="EMBL" id="JAS16787.1"/>
    </source>
</evidence>
<proteinExistence type="predicted"/>
<evidence type="ECO:0000256" key="1">
    <source>
        <dbReference type="SAM" id="MobiDB-lite"/>
    </source>
</evidence>
<accession>A0A1B6CTQ8</accession>
<dbReference type="EMBL" id="GEDC01020511">
    <property type="protein sequence ID" value="JAS16787.1"/>
    <property type="molecule type" value="Transcribed_RNA"/>
</dbReference>
<sequence length="246" mass="28724">EIDRESNVKINRNDKNFSERTKIISSTVDVVDESTKPDPRRNTKTAEMEGGNNDLTNDATYSKKKGKSKIEDVYSRDVNLMKLENEDEPLSKERRRSRRVVSKKDDSLKIGKEDDEEPKGRDFDLNQIRSELKGIDKAVNLPIEVLPKKELESENKKTLLLDKKKKEDSDNNTIVKSMNTTAEDIYEFKEPEPFEFVEEKGIKQLRTFGRISEDTINKSPVRRKVIKPKSENSDIKRRYRQFIKRN</sequence>
<gene>
    <name evidence="2" type="ORF">g.29379</name>
</gene>